<dbReference type="Proteomes" id="UP001289645">
    <property type="component" value="Unassembled WGS sequence"/>
</dbReference>
<name>A0ACC6MCQ3_MYCPF</name>
<proteinExistence type="predicted"/>
<evidence type="ECO:0000313" key="1">
    <source>
        <dbReference type="EMBL" id="MDZ5084708.1"/>
    </source>
</evidence>
<accession>A0ACC6MCQ3</accession>
<comment type="caution">
    <text evidence="1">The sequence shown here is derived from an EMBL/GenBank/DDBJ whole genome shotgun (WGS) entry which is preliminary data.</text>
</comment>
<organism evidence="1 2">
    <name type="scientific">Mycolicibacterium parafortuitum</name>
    <name type="common">Mycobacterium parafortuitum</name>
    <dbReference type="NCBI Taxonomy" id="39692"/>
    <lineage>
        <taxon>Bacteria</taxon>
        <taxon>Bacillati</taxon>
        <taxon>Actinomycetota</taxon>
        <taxon>Actinomycetes</taxon>
        <taxon>Mycobacteriales</taxon>
        <taxon>Mycobacteriaceae</taxon>
        <taxon>Mycolicibacterium</taxon>
    </lineage>
</organism>
<sequence length="311" mass="34558">MTTNTSWPTLRVSDWTPTRDTLHMWTQIVGKIRMRHAPLLNHWWQTTLYVSPRGLATSTIPYRGGAFEIEFDFISHRLDIRSSDGGAESLPLQPMSVAEFYTRLMERLDALGIEAQIRAVPNEVDPAIPFAEDHEHASYDAEAVTLFWRQLLQANRTIGEFRSHFVGKVSPVHFFWGAMDLACTRFSGNSAPPHPGGAPNCADWVMVEGYSHELSSCGFWPGGGEEGAFYSYAYPAPEGFADQPVGPDGAFYSNDFQQFLLPYEVARAAPDPDRAVAEFLHSTYAAAAELGGWDRATLEDDPTRLPGARIG</sequence>
<keyword evidence="2" id="KW-1185">Reference proteome</keyword>
<reference evidence="1 2" key="1">
    <citation type="journal article" date="2021" name="Chemosphere">
        <title>Bioballs carrying a syntrophic Rhodococcus and Mycolicibacterium consortium for simultaneous sorption and biodegradation of fuel oil in contaminated freshwater.</title>
        <authorList>
            <person name="Naloka K."/>
            <person name="Polrit D."/>
            <person name="Muangchinda C."/>
            <person name="Thoetkiattikul H."/>
            <person name="Pinyakong O."/>
        </authorList>
    </citation>
    <scope>NUCLEOTIDE SEQUENCE [LARGE SCALE GENOMIC DNA]</scope>
    <source>
        <strain evidence="1 2">J101</strain>
    </source>
</reference>
<gene>
    <name evidence="1" type="ORF">OHX15_04845</name>
</gene>
<dbReference type="EMBL" id="JAOXLN010000003">
    <property type="protein sequence ID" value="MDZ5084708.1"/>
    <property type="molecule type" value="Genomic_DNA"/>
</dbReference>
<protein>
    <submittedName>
        <fullName evidence="1">DUF5996 family protein</fullName>
    </submittedName>
</protein>
<evidence type="ECO:0000313" key="2">
    <source>
        <dbReference type="Proteomes" id="UP001289645"/>
    </source>
</evidence>